<dbReference type="AlphaFoldDB" id="A0AAI9T3E4"/>
<gene>
    <name evidence="2" type="ORF">SPM_001540</name>
</gene>
<organism evidence="2 3">
    <name type="scientific">Spiroplasma melliferum KC3</name>
    <dbReference type="NCBI Taxonomy" id="570509"/>
    <lineage>
        <taxon>Bacteria</taxon>
        <taxon>Bacillati</taxon>
        <taxon>Mycoplasmatota</taxon>
        <taxon>Mollicutes</taxon>
        <taxon>Entomoplasmatales</taxon>
        <taxon>Spiroplasmataceae</taxon>
        <taxon>Spiroplasma</taxon>
    </lineage>
</organism>
<evidence type="ECO:0000313" key="3">
    <source>
        <dbReference type="Proteomes" id="UP000004057"/>
    </source>
</evidence>
<feature type="transmembrane region" description="Helical" evidence="1">
    <location>
        <begin position="12"/>
        <end position="31"/>
    </location>
</feature>
<proteinExistence type="predicted"/>
<keyword evidence="1" id="KW-0472">Membrane</keyword>
<dbReference type="RefSeq" id="WP_004027844.1">
    <property type="nucleotide sequence ID" value="NZ_AGBZ02000001.1"/>
</dbReference>
<evidence type="ECO:0000313" key="2">
    <source>
        <dbReference type="EMBL" id="KAI92736.1"/>
    </source>
</evidence>
<sequence length="158" mass="18463">MKKKSKKWWILNFNLIFLVILLLSFILYVLYCAYGNSRLVLGQENHPVLLSSMINEDDLGTINTNGFPIPTENHIKDKLKTKYHDLNIDDISVTNITQWNATITARDNSLYMGKLPIKYTCTWCKKIGEFPVKDNRYKTIANNFIYCYWLDNNVDNNS</sequence>
<accession>A0AAI9T3E4</accession>
<reference evidence="2 3" key="1">
    <citation type="journal article" date="2012" name="J. Proteome Res.">
        <title>Application of Spiroplasma melliferum proteogenomic profiling for the discovery of virulence factors and pathogenicity mechanisms in host-associated spiroplasmas.</title>
        <authorList>
            <person name="Alexeev D."/>
            <person name="Kostrjukova E."/>
            <person name="Aliper A."/>
            <person name="Popenko A."/>
            <person name="Bazaleev N."/>
            <person name="Tyakht A."/>
            <person name="Selezneva O."/>
            <person name="Akopian T."/>
            <person name="Prichodko E."/>
            <person name="Kondratov I."/>
            <person name="Chukin M."/>
            <person name="Demina I."/>
            <person name="Galyamina M."/>
            <person name="Kamashev D."/>
            <person name="Vanyushkina A."/>
            <person name="Ladygina V."/>
            <person name="Levitskii S."/>
            <person name="Lazarev V."/>
            <person name="Govorun V."/>
        </authorList>
    </citation>
    <scope>NUCLEOTIDE SEQUENCE [LARGE SCALE GENOMIC DNA]</scope>
    <source>
        <strain evidence="2 3">KC3</strain>
    </source>
</reference>
<keyword evidence="1" id="KW-1133">Transmembrane helix</keyword>
<evidence type="ECO:0000256" key="1">
    <source>
        <dbReference type="SAM" id="Phobius"/>
    </source>
</evidence>
<name>A0AAI9T3E4_SPIME</name>
<protein>
    <submittedName>
        <fullName evidence="2">Uncharacterized protein</fullName>
    </submittedName>
</protein>
<dbReference type="Proteomes" id="UP000004057">
    <property type="component" value="Unassembled WGS sequence"/>
</dbReference>
<comment type="caution">
    <text evidence="2">The sequence shown here is derived from an EMBL/GenBank/DDBJ whole genome shotgun (WGS) entry which is preliminary data.</text>
</comment>
<keyword evidence="1" id="KW-0812">Transmembrane</keyword>
<dbReference type="EMBL" id="AGBZ02000001">
    <property type="protein sequence ID" value="KAI92736.1"/>
    <property type="molecule type" value="Genomic_DNA"/>
</dbReference>